<keyword evidence="2" id="KW-0732">Signal</keyword>
<dbReference type="AlphaFoldDB" id="A0A0Z8MEB2"/>
<reference evidence="3 4" key="1">
    <citation type="submission" date="2016-02" db="EMBL/GenBank/DDBJ databases">
        <authorList>
            <consortium name="Pathogen Informatics"/>
        </authorList>
    </citation>
    <scope>NUCLEOTIDE SEQUENCE [LARGE SCALE GENOMIC DNA]</scope>
    <source>
        <strain evidence="3 4">SS1013</strain>
    </source>
</reference>
<feature type="region of interest" description="Disordered" evidence="1">
    <location>
        <begin position="29"/>
        <end position="58"/>
    </location>
</feature>
<feature type="compositionally biased region" description="Low complexity" evidence="1">
    <location>
        <begin position="29"/>
        <end position="57"/>
    </location>
</feature>
<evidence type="ECO:0000313" key="4">
    <source>
        <dbReference type="Proteomes" id="UP000069526"/>
    </source>
</evidence>
<evidence type="ECO:0000313" key="3">
    <source>
        <dbReference type="EMBL" id="CYW07410.1"/>
    </source>
</evidence>
<dbReference type="STRING" id="1214166.GCA_000440555_00521"/>
<dbReference type="PROSITE" id="PS51257">
    <property type="entry name" value="PROKAR_LIPOPROTEIN"/>
    <property type="match status" value="1"/>
</dbReference>
<evidence type="ECO:0000256" key="2">
    <source>
        <dbReference type="SAM" id="SignalP"/>
    </source>
</evidence>
<dbReference type="RefSeq" id="WP_044767136.1">
    <property type="nucleotide sequence ID" value="NZ_CEIH01000075.1"/>
</dbReference>
<name>A0A0Z8MEB2_STRSU</name>
<dbReference type="EMBL" id="FIJK01000005">
    <property type="protein sequence ID" value="CYW07410.1"/>
    <property type="molecule type" value="Genomic_DNA"/>
</dbReference>
<dbReference type="Proteomes" id="UP000069526">
    <property type="component" value="Unassembled WGS sequence"/>
</dbReference>
<dbReference type="Pfam" id="PF14262">
    <property type="entry name" value="Cthe_2159"/>
    <property type="match status" value="1"/>
</dbReference>
<feature type="signal peptide" evidence="2">
    <location>
        <begin position="1"/>
        <end position="22"/>
    </location>
</feature>
<feature type="chain" id="PRO_5038367189" evidence="2">
    <location>
        <begin position="23"/>
        <end position="380"/>
    </location>
</feature>
<dbReference type="Gene3D" id="2.160.20.20">
    <property type="match status" value="1"/>
</dbReference>
<accession>A0A0Z8MEB2</accession>
<dbReference type="InterPro" id="IPR025584">
    <property type="entry name" value="Cthe_2159"/>
</dbReference>
<dbReference type="InterPro" id="IPR012332">
    <property type="entry name" value="Autotransporter_pectin_lyase_C"/>
</dbReference>
<gene>
    <name evidence="3" type="ORF">ERS132539_00391</name>
</gene>
<sequence length="380" mass="38276">MKTNLKKLLYSGVTLMSLGVLAACSSTSSSMTTSSSVATSQTTTSNNSTSSDSSTSSIDWSALPTTEVTLSNDGLKITEGGTYILTGSTTAGVTVETDANVRIILAGAEISSSDNAAINVIKADNVELEIKDGTTNTVKDTSNHTDTNIEGAIHVEADLTITGNGSLTVEGNFQDGIVSTDDMVISSGNITVTAVDDGIRGKDSLTINGGTINVTAGGDGIKSTNDTDTTKGYTTITGGEITVTAGDDGIKAETALTIDGGTITVSESVEALEGTNITINGGTIDVYGSDDAINASSTTSSDIYIKVTGGDLKVAVGSGDTDAFDANGNLYISGGTIAVTAPTSAFDFDGTVEFTGGTVTVNGEQITEITHTGPGGRGGW</sequence>
<evidence type="ECO:0000256" key="1">
    <source>
        <dbReference type="SAM" id="MobiDB-lite"/>
    </source>
</evidence>
<proteinExistence type="predicted"/>
<organism evidence="3 4">
    <name type="scientific">Streptococcus suis</name>
    <dbReference type="NCBI Taxonomy" id="1307"/>
    <lineage>
        <taxon>Bacteria</taxon>
        <taxon>Bacillati</taxon>
        <taxon>Bacillota</taxon>
        <taxon>Bacilli</taxon>
        <taxon>Lactobacillales</taxon>
        <taxon>Streptococcaceae</taxon>
        <taxon>Streptococcus</taxon>
    </lineage>
</organism>
<keyword evidence="3" id="KW-0449">Lipoprotein</keyword>
<protein>
    <submittedName>
        <fullName evidence="3">Putative lipoprotein</fullName>
    </submittedName>
</protein>